<dbReference type="InParanoid" id="D5GL19"/>
<dbReference type="RefSeq" id="XP_002841021.1">
    <property type="nucleotide sequence ID" value="XM_002840975.1"/>
</dbReference>
<dbReference type="EMBL" id="FN430344">
    <property type="protein sequence ID" value="CAZ85212.1"/>
    <property type="molecule type" value="Genomic_DNA"/>
</dbReference>
<dbReference type="AlphaFoldDB" id="D5GL19"/>
<accession>D5GL19</accession>
<keyword evidence="2" id="KW-1185">Reference proteome</keyword>
<evidence type="ECO:0000313" key="1">
    <source>
        <dbReference type="EMBL" id="CAZ85212.1"/>
    </source>
</evidence>
<organism evidence="1 2">
    <name type="scientific">Tuber melanosporum (strain Mel28)</name>
    <name type="common">Perigord black truffle</name>
    <dbReference type="NCBI Taxonomy" id="656061"/>
    <lineage>
        <taxon>Eukaryota</taxon>
        <taxon>Fungi</taxon>
        <taxon>Dikarya</taxon>
        <taxon>Ascomycota</taxon>
        <taxon>Pezizomycotina</taxon>
        <taxon>Pezizomycetes</taxon>
        <taxon>Pezizales</taxon>
        <taxon>Tuberaceae</taxon>
        <taxon>Tuber</taxon>
    </lineage>
</organism>
<sequence length="114" mass="13038">MSALKLAHNLVGSSIRLRVARGGFHRSLHTTQRRTLEELSSGNKPSQDHGRYATWEMFFDQNKRYTDRSLGLEKDAAKSHNAVRAVGASLDELRRKADKGLESWETRSKDWAKR</sequence>
<gene>
    <name evidence="1" type="ORF">GSTUM_00009917001</name>
</gene>
<evidence type="ECO:0000313" key="2">
    <source>
        <dbReference type="Proteomes" id="UP000006911"/>
    </source>
</evidence>
<proteinExistence type="predicted"/>
<dbReference type="KEGG" id="tml:GSTUM_00009917001"/>
<dbReference type="GeneID" id="9185806"/>
<protein>
    <submittedName>
        <fullName evidence="1">(Perigord truffle) hypothetical protein</fullName>
    </submittedName>
</protein>
<reference evidence="1 2" key="1">
    <citation type="journal article" date="2010" name="Nature">
        <title>Perigord black truffle genome uncovers evolutionary origins and mechanisms of symbiosis.</title>
        <authorList>
            <person name="Martin F."/>
            <person name="Kohler A."/>
            <person name="Murat C."/>
            <person name="Balestrini R."/>
            <person name="Coutinho P.M."/>
            <person name="Jaillon O."/>
            <person name="Montanini B."/>
            <person name="Morin E."/>
            <person name="Noel B."/>
            <person name="Percudani R."/>
            <person name="Porcel B."/>
            <person name="Rubini A."/>
            <person name="Amicucci A."/>
            <person name="Amselem J."/>
            <person name="Anthouard V."/>
            <person name="Arcioni S."/>
            <person name="Artiguenave F."/>
            <person name="Aury J.M."/>
            <person name="Ballario P."/>
            <person name="Bolchi A."/>
            <person name="Brenna A."/>
            <person name="Brun A."/>
            <person name="Buee M."/>
            <person name="Cantarel B."/>
            <person name="Chevalier G."/>
            <person name="Couloux A."/>
            <person name="Da Silva C."/>
            <person name="Denoeud F."/>
            <person name="Duplessis S."/>
            <person name="Ghignone S."/>
            <person name="Hilselberger B."/>
            <person name="Iotti M."/>
            <person name="Marcais B."/>
            <person name="Mello A."/>
            <person name="Miranda M."/>
            <person name="Pacioni G."/>
            <person name="Quesneville H."/>
            <person name="Riccioni C."/>
            <person name="Ruotolo R."/>
            <person name="Splivallo R."/>
            <person name="Stocchi V."/>
            <person name="Tisserant E."/>
            <person name="Viscomi A.R."/>
            <person name="Zambonelli A."/>
            <person name="Zampieri E."/>
            <person name="Henrissat B."/>
            <person name="Lebrun M.H."/>
            <person name="Paolocci F."/>
            <person name="Bonfante P."/>
            <person name="Ottonello S."/>
            <person name="Wincker P."/>
        </authorList>
    </citation>
    <scope>NUCLEOTIDE SEQUENCE [LARGE SCALE GENOMIC DNA]</scope>
    <source>
        <strain evidence="1 2">Mel28</strain>
    </source>
</reference>
<dbReference type="Proteomes" id="UP000006911">
    <property type="component" value="Unassembled WGS sequence"/>
</dbReference>
<name>D5GL19_TUBMM</name>
<dbReference type="HOGENOM" id="CLU_2122865_0_0_1"/>
<dbReference type="STRING" id="656061.D5GL19"/>